<feature type="signal peptide" evidence="2">
    <location>
        <begin position="1"/>
        <end position="20"/>
    </location>
</feature>
<reference evidence="3 4" key="1">
    <citation type="submission" date="2014-11" db="EMBL/GenBank/DDBJ databases">
        <authorList>
            <person name="Zhu J."/>
            <person name="Qi W."/>
            <person name="Song R."/>
        </authorList>
    </citation>
    <scope>NUCLEOTIDE SEQUENCE [LARGE SCALE GENOMIC DNA]</scope>
</reference>
<keyword evidence="2" id="KW-0732">Signal</keyword>
<dbReference type="InParanoid" id="A0A0G4G2T6"/>
<keyword evidence="4" id="KW-1185">Reference proteome</keyword>
<organism evidence="3 4">
    <name type="scientific">Vitrella brassicaformis (strain CCMP3155)</name>
    <dbReference type="NCBI Taxonomy" id="1169540"/>
    <lineage>
        <taxon>Eukaryota</taxon>
        <taxon>Sar</taxon>
        <taxon>Alveolata</taxon>
        <taxon>Colpodellida</taxon>
        <taxon>Vitrellaceae</taxon>
        <taxon>Vitrella</taxon>
    </lineage>
</organism>
<feature type="region of interest" description="Disordered" evidence="1">
    <location>
        <begin position="75"/>
        <end position="113"/>
    </location>
</feature>
<evidence type="ECO:0000256" key="2">
    <source>
        <dbReference type="SAM" id="SignalP"/>
    </source>
</evidence>
<name>A0A0G4G2T6_VITBC</name>
<dbReference type="EMBL" id="CDMY01000553">
    <property type="protein sequence ID" value="CEM22590.1"/>
    <property type="molecule type" value="Genomic_DNA"/>
</dbReference>
<feature type="compositionally biased region" description="Acidic residues" evidence="1">
    <location>
        <begin position="95"/>
        <end position="109"/>
    </location>
</feature>
<accession>A0A0G4G2T6</accession>
<dbReference type="AlphaFoldDB" id="A0A0G4G2T6"/>
<dbReference type="VEuPathDB" id="CryptoDB:Vbra_16846"/>
<evidence type="ECO:0000256" key="1">
    <source>
        <dbReference type="SAM" id="MobiDB-lite"/>
    </source>
</evidence>
<gene>
    <name evidence="3" type="ORF">Vbra_16846</name>
</gene>
<evidence type="ECO:0000313" key="3">
    <source>
        <dbReference type="EMBL" id="CEM22590.1"/>
    </source>
</evidence>
<dbReference type="Proteomes" id="UP000041254">
    <property type="component" value="Unassembled WGS sequence"/>
</dbReference>
<sequence length="158" mass="17223">MTARVLGAVLLVALAGVATCDFVRKLAPRDEPASVCPDPVYRTTILDVKNLNLNDIFESTANSVVNATLPAGKWKPKGEVAQTRGPSSCRRSRDDDDNDDNDDDDDNDDNGGGIIGDPIMVNCFGCWCYDEANWLCVEPCIEVEGPRISCTVRWCTPK</sequence>
<evidence type="ECO:0000313" key="4">
    <source>
        <dbReference type="Proteomes" id="UP000041254"/>
    </source>
</evidence>
<proteinExistence type="predicted"/>
<protein>
    <submittedName>
        <fullName evidence="3">Uncharacterized protein</fullName>
    </submittedName>
</protein>
<feature type="chain" id="PRO_5005189898" evidence="2">
    <location>
        <begin position="21"/>
        <end position="158"/>
    </location>
</feature>